<gene>
    <name evidence="1" type="ORF">TM448A01069_0013</name>
</gene>
<organism evidence="1">
    <name type="scientific">viral metagenome</name>
    <dbReference type="NCBI Taxonomy" id="1070528"/>
    <lineage>
        <taxon>unclassified sequences</taxon>
        <taxon>metagenomes</taxon>
        <taxon>organismal metagenomes</taxon>
    </lineage>
</organism>
<proteinExistence type="predicted"/>
<sequence>MNVITIPKEISKKKCITERHIYTQELIKVLKTVNEEETISYEKLGAVIGMDIRPQSEGYCYQYSAREILERDDNIVFEVIPKVGFKRLTPEQIATGTGSIYLKSKKSLIKRSKRRIHTIDDQYDNLSAAAKMRVTAHRTILAFDNELSKPKNILKIENKVKDTNKLIGFQETIKLFEK</sequence>
<accession>A0A6H1ZMZ4</accession>
<evidence type="ECO:0000313" key="1">
    <source>
        <dbReference type="EMBL" id="QJA48645.1"/>
    </source>
</evidence>
<protein>
    <submittedName>
        <fullName evidence="1">Uncharacterized protein</fullName>
    </submittedName>
</protein>
<dbReference type="AlphaFoldDB" id="A0A6H1ZMZ4"/>
<dbReference type="EMBL" id="MT144094">
    <property type="protein sequence ID" value="QJA48645.1"/>
    <property type="molecule type" value="Genomic_DNA"/>
</dbReference>
<reference evidence="1" key="1">
    <citation type="submission" date="2020-03" db="EMBL/GenBank/DDBJ databases">
        <title>The deep terrestrial virosphere.</title>
        <authorList>
            <person name="Holmfeldt K."/>
            <person name="Nilsson E."/>
            <person name="Simone D."/>
            <person name="Lopez-Fernandez M."/>
            <person name="Wu X."/>
            <person name="de Brujin I."/>
            <person name="Lundin D."/>
            <person name="Andersson A."/>
            <person name="Bertilsson S."/>
            <person name="Dopson M."/>
        </authorList>
    </citation>
    <scope>NUCLEOTIDE SEQUENCE</scope>
    <source>
        <strain evidence="1">TM448A01069</strain>
    </source>
</reference>
<name>A0A6H1ZMZ4_9ZZZZ</name>